<evidence type="ECO:0000313" key="1">
    <source>
        <dbReference type="EMBL" id="OEU11734.1"/>
    </source>
</evidence>
<protein>
    <submittedName>
        <fullName evidence="1">Uncharacterized protein</fullName>
    </submittedName>
</protein>
<organism evidence="1 2">
    <name type="scientific">Fragilariopsis cylindrus CCMP1102</name>
    <dbReference type="NCBI Taxonomy" id="635003"/>
    <lineage>
        <taxon>Eukaryota</taxon>
        <taxon>Sar</taxon>
        <taxon>Stramenopiles</taxon>
        <taxon>Ochrophyta</taxon>
        <taxon>Bacillariophyta</taxon>
        <taxon>Bacillariophyceae</taxon>
        <taxon>Bacillariophycidae</taxon>
        <taxon>Bacillariales</taxon>
        <taxon>Bacillariaceae</taxon>
        <taxon>Fragilariopsis</taxon>
    </lineage>
</organism>
<dbReference type="InParanoid" id="A0A1E7F0X0"/>
<sequence>MDASIPDPSDEIGVLQSRLTESENKRLSVQITGKNGTPIYYEESFRNAKQYDDDDGGDYQRIFLSFDDGNGDNPITDGFPLSSLDEIEIRLGGVRIQRFNIDDLTIHFRYDAYDDDNHQMECITLKHIHPRPNGNGGPITGVRGIYGPLPLGWRQGQAVGDNPFLADLGWGQELAVEIEGRELAGREMLLTDFFKLVADENNGLTPQTLMVISELIFDKKDIIGIMSLINEETPHHDVRV</sequence>
<dbReference type="Proteomes" id="UP000095751">
    <property type="component" value="Unassembled WGS sequence"/>
</dbReference>
<dbReference type="AlphaFoldDB" id="A0A1E7F0X0"/>
<name>A0A1E7F0X0_9STRA</name>
<dbReference type="KEGG" id="fcy:FRACYDRAFT_244856"/>
<accession>A0A1E7F0X0</accession>
<gene>
    <name evidence="1" type="ORF">FRACYDRAFT_244856</name>
</gene>
<keyword evidence="2" id="KW-1185">Reference proteome</keyword>
<dbReference type="EMBL" id="KV784366">
    <property type="protein sequence ID" value="OEU11734.1"/>
    <property type="molecule type" value="Genomic_DNA"/>
</dbReference>
<proteinExistence type="predicted"/>
<reference evidence="1 2" key="1">
    <citation type="submission" date="2016-09" db="EMBL/GenBank/DDBJ databases">
        <title>Extensive genetic diversity and differential bi-allelic expression allows diatom success in the polar Southern Ocean.</title>
        <authorList>
            <consortium name="DOE Joint Genome Institute"/>
            <person name="Mock T."/>
            <person name="Otillar R.P."/>
            <person name="Strauss J."/>
            <person name="Dupont C."/>
            <person name="Frickenhaus S."/>
            <person name="Maumus F."/>
            <person name="Mcmullan M."/>
            <person name="Sanges R."/>
            <person name="Schmutz J."/>
            <person name="Toseland A."/>
            <person name="Valas R."/>
            <person name="Veluchamy A."/>
            <person name="Ward B.J."/>
            <person name="Allen A."/>
            <person name="Barry K."/>
            <person name="Falciatore A."/>
            <person name="Ferrante M."/>
            <person name="Fortunato A.E."/>
            <person name="Gloeckner G."/>
            <person name="Gruber A."/>
            <person name="Hipkin R."/>
            <person name="Janech M."/>
            <person name="Kroth P."/>
            <person name="Leese F."/>
            <person name="Lindquist E."/>
            <person name="Lyon B.R."/>
            <person name="Martin J."/>
            <person name="Mayer C."/>
            <person name="Parker M."/>
            <person name="Quesneville H."/>
            <person name="Raymond J."/>
            <person name="Uhlig C."/>
            <person name="Valentin K.U."/>
            <person name="Worden A.Z."/>
            <person name="Armbrust E.V."/>
            <person name="Bowler C."/>
            <person name="Green B."/>
            <person name="Moulton V."/>
            <person name="Van Oosterhout C."/>
            <person name="Grigoriev I."/>
        </authorList>
    </citation>
    <scope>NUCLEOTIDE SEQUENCE [LARGE SCALE GENOMIC DNA]</scope>
    <source>
        <strain evidence="1 2">CCMP1102</strain>
    </source>
</reference>
<evidence type="ECO:0000313" key="2">
    <source>
        <dbReference type="Proteomes" id="UP000095751"/>
    </source>
</evidence>